<gene>
    <name evidence="4" type="ORF">D1781_08315</name>
</gene>
<dbReference type="CDD" id="cd00093">
    <property type="entry name" value="HTH_XRE"/>
    <property type="match status" value="1"/>
</dbReference>
<accession>A0A3A1TUL1</accession>
<dbReference type="PANTHER" id="PTHR46797:SF1">
    <property type="entry name" value="METHYLPHOSPHONATE SYNTHASE"/>
    <property type="match status" value="1"/>
</dbReference>
<reference evidence="5" key="1">
    <citation type="submission" date="2018-09" db="EMBL/GenBank/DDBJ databases">
        <authorList>
            <person name="Kim I."/>
        </authorList>
    </citation>
    <scope>NUCLEOTIDE SEQUENCE [LARGE SCALE GENOMIC DNA]</scope>
    <source>
        <strain evidence="5">DD4a</strain>
    </source>
</reference>
<evidence type="ECO:0000313" key="5">
    <source>
        <dbReference type="Proteomes" id="UP000265742"/>
    </source>
</evidence>
<dbReference type="Proteomes" id="UP000265742">
    <property type="component" value="Unassembled WGS sequence"/>
</dbReference>
<dbReference type="InterPro" id="IPR050807">
    <property type="entry name" value="TransReg_Diox_bact_type"/>
</dbReference>
<keyword evidence="1" id="KW-0238">DNA-binding</keyword>
<dbReference type="GO" id="GO:0003677">
    <property type="term" value="F:DNA binding"/>
    <property type="evidence" value="ECO:0007669"/>
    <property type="project" value="UniProtKB-KW"/>
</dbReference>
<dbReference type="PANTHER" id="PTHR46797">
    <property type="entry name" value="HTH-TYPE TRANSCRIPTIONAL REGULATOR"/>
    <property type="match status" value="1"/>
</dbReference>
<dbReference type="SMART" id="SM00530">
    <property type="entry name" value="HTH_XRE"/>
    <property type="match status" value="1"/>
</dbReference>
<feature type="region of interest" description="Disordered" evidence="2">
    <location>
        <begin position="1"/>
        <end position="30"/>
    </location>
</feature>
<feature type="domain" description="HTH cro/C1-type" evidence="3">
    <location>
        <begin position="40"/>
        <end position="94"/>
    </location>
</feature>
<dbReference type="InterPro" id="IPR001387">
    <property type="entry name" value="Cro/C1-type_HTH"/>
</dbReference>
<dbReference type="Pfam" id="PF01381">
    <property type="entry name" value="HTH_3"/>
    <property type="match status" value="1"/>
</dbReference>
<evidence type="ECO:0000256" key="1">
    <source>
        <dbReference type="ARBA" id="ARBA00023125"/>
    </source>
</evidence>
<proteinExistence type="predicted"/>
<dbReference type="EMBL" id="QXTG01000002">
    <property type="protein sequence ID" value="RIX27570.1"/>
    <property type="molecule type" value="Genomic_DNA"/>
</dbReference>
<dbReference type="RefSeq" id="WP_119481879.1">
    <property type="nucleotide sequence ID" value="NZ_QXTG01000002.1"/>
</dbReference>
<dbReference type="PROSITE" id="PS50943">
    <property type="entry name" value="HTH_CROC1"/>
    <property type="match status" value="1"/>
</dbReference>
<dbReference type="SUPFAM" id="SSF47413">
    <property type="entry name" value="lambda repressor-like DNA-binding domains"/>
    <property type="match status" value="1"/>
</dbReference>
<dbReference type="Gene3D" id="1.10.260.40">
    <property type="entry name" value="lambda repressor-like DNA-binding domains"/>
    <property type="match status" value="1"/>
</dbReference>
<protein>
    <submittedName>
        <fullName evidence="4">XRE family transcriptional regulator</fullName>
    </submittedName>
</protein>
<dbReference type="GO" id="GO:0003700">
    <property type="term" value="F:DNA-binding transcription factor activity"/>
    <property type="evidence" value="ECO:0007669"/>
    <property type="project" value="TreeGrafter"/>
</dbReference>
<dbReference type="OrthoDB" id="3188736at2"/>
<dbReference type="InterPro" id="IPR010982">
    <property type="entry name" value="Lambda_DNA-bd_dom_sf"/>
</dbReference>
<name>A0A3A1TUL1_9MICO</name>
<sequence length="117" mass="12891">MSALPADDRRGRPDRTGRPERRAGAAPREPRWRDLVGEEFRAARRRQGGTLRDVARRANLSTQYLSEIERGRKEPSSEIIAAVAEALGLTLLDLTTGVADRLRGSAAPQRSAFRLAA</sequence>
<keyword evidence="5" id="KW-1185">Reference proteome</keyword>
<evidence type="ECO:0000256" key="2">
    <source>
        <dbReference type="SAM" id="MobiDB-lite"/>
    </source>
</evidence>
<dbReference type="AlphaFoldDB" id="A0A3A1TUL1"/>
<dbReference type="GO" id="GO:0005829">
    <property type="term" value="C:cytosol"/>
    <property type="evidence" value="ECO:0007669"/>
    <property type="project" value="TreeGrafter"/>
</dbReference>
<organism evidence="4 5">
    <name type="scientific">Amnibacterium setariae</name>
    <dbReference type="NCBI Taxonomy" id="2306585"/>
    <lineage>
        <taxon>Bacteria</taxon>
        <taxon>Bacillati</taxon>
        <taxon>Actinomycetota</taxon>
        <taxon>Actinomycetes</taxon>
        <taxon>Micrococcales</taxon>
        <taxon>Microbacteriaceae</taxon>
        <taxon>Amnibacterium</taxon>
    </lineage>
</organism>
<evidence type="ECO:0000313" key="4">
    <source>
        <dbReference type="EMBL" id="RIX27570.1"/>
    </source>
</evidence>
<comment type="caution">
    <text evidence="4">The sequence shown here is derived from an EMBL/GenBank/DDBJ whole genome shotgun (WGS) entry which is preliminary data.</text>
</comment>
<evidence type="ECO:0000259" key="3">
    <source>
        <dbReference type="PROSITE" id="PS50943"/>
    </source>
</evidence>